<accession>A0A5R8NFW0</accession>
<proteinExistence type="predicted"/>
<organism evidence="2 3">
    <name type="scientific">Nocardia cyriacigeorgica</name>
    <dbReference type="NCBI Taxonomy" id="135487"/>
    <lineage>
        <taxon>Bacteria</taxon>
        <taxon>Bacillati</taxon>
        <taxon>Actinomycetota</taxon>
        <taxon>Actinomycetes</taxon>
        <taxon>Mycobacteriales</taxon>
        <taxon>Nocardiaceae</taxon>
        <taxon>Nocardia</taxon>
    </lineage>
</organism>
<protein>
    <submittedName>
        <fullName evidence="2">DUF397 domain-containing protein</fullName>
    </submittedName>
</protein>
<feature type="domain" description="DUF397" evidence="1">
    <location>
        <begin position="3"/>
        <end position="56"/>
    </location>
</feature>
<comment type="caution">
    <text evidence="2">The sequence shown here is derived from an EMBL/GenBank/DDBJ whole genome shotgun (WGS) entry which is preliminary data.</text>
</comment>
<dbReference type="AlphaFoldDB" id="A0A5R8NFW0"/>
<evidence type="ECO:0000259" key="1">
    <source>
        <dbReference type="Pfam" id="PF04149"/>
    </source>
</evidence>
<dbReference type="InterPro" id="IPR007278">
    <property type="entry name" value="DUF397"/>
</dbReference>
<evidence type="ECO:0000313" key="3">
    <source>
        <dbReference type="Proteomes" id="UP000306378"/>
    </source>
</evidence>
<dbReference type="Proteomes" id="UP000306378">
    <property type="component" value="Unassembled WGS sequence"/>
</dbReference>
<dbReference type="Pfam" id="PF04149">
    <property type="entry name" value="DUF397"/>
    <property type="match status" value="1"/>
</dbReference>
<evidence type="ECO:0000313" key="2">
    <source>
        <dbReference type="EMBL" id="TLF74433.1"/>
    </source>
</evidence>
<sequence length="112" mass="12094">MRADWFKSTFSGGEGACVEVAHRATTVLIRDSKYTGPATDQPIIEVPTSHWRRFLDDCLSGNPTTIPGILTLAIHPDGSATLATPEGTELAYTPAEWDAFVKGIADGQFDRS</sequence>
<reference evidence="2 3" key="1">
    <citation type="submission" date="2019-05" db="EMBL/GenBank/DDBJ databases">
        <title>Genomes sequences of two Nocardia cyriacigeorgica environmental isolates, type strains Nocardia asteroides ATCC 19247 and Nocardia cyriacigeorgica DSM 44484.</title>
        <authorList>
            <person name="Vautrin F."/>
            <person name="Bergeron E."/>
            <person name="Dubost A."/>
            <person name="Abrouk D."/>
            <person name="Rodriguez Nava V."/>
            <person name="Pujic P."/>
        </authorList>
    </citation>
    <scope>NUCLEOTIDE SEQUENCE [LARGE SCALE GENOMIC DNA]</scope>
    <source>
        <strain evidence="2 3">EML 446</strain>
    </source>
</reference>
<dbReference type="RefSeq" id="WP_138451242.1">
    <property type="nucleotide sequence ID" value="NZ_VBUT01000010.1"/>
</dbReference>
<name>A0A5R8NFW0_9NOCA</name>
<dbReference type="EMBL" id="VBUT01000010">
    <property type="protein sequence ID" value="TLF74433.1"/>
    <property type="molecule type" value="Genomic_DNA"/>
</dbReference>
<gene>
    <name evidence="2" type="ORF">FEK34_23970</name>
</gene>